<evidence type="ECO:0000259" key="2">
    <source>
        <dbReference type="PROSITE" id="PS51707"/>
    </source>
</evidence>
<dbReference type="EMBL" id="LBIC01000006">
    <property type="protein sequence ID" value="KKW91478.1"/>
    <property type="molecule type" value="Genomic_DNA"/>
</dbReference>
<dbReference type="SMART" id="SM01118">
    <property type="entry name" value="CYTH"/>
    <property type="match status" value="1"/>
</dbReference>
<dbReference type="Gene3D" id="2.40.320.10">
    <property type="entry name" value="Hypothetical Protein Pfu-838710-001"/>
    <property type="match status" value="1"/>
</dbReference>
<sequence>MSVEIERKFLVVDDAWRASADAGRRLRQGYVAHDGHGSVRVRICGDRGWLAVKSARAGLARDEFEYEIPLADARDMLDRLCVSEVIEKVRYRVVHDGMTWEVDVFDGPVEGLILAEVEMRSVDQRFDLPDWVGAEVTDDPRFRNSAIAQMAMVMAEA</sequence>
<evidence type="ECO:0000256" key="1">
    <source>
        <dbReference type="PIRSR" id="PIRSR016487-1"/>
    </source>
</evidence>
<organism evidence="3 4">
    <name type="scientific">Sphingobium chungbukense</name>
    <dbReference type="NCBI Taxonomy" id="56193"/>
    <lineage>
        <taxon>Bacteria</taxon>
        <taxon>Pseudomonadati</taxon>
        <taxon>Pseudomonadota</taxon>
        <taxon>Alphaproteobacteria</taxon>
        <taxon>Sphingomonadales</taxon>
        <taxon>Sphingomonadaceae</taxon>
        <taxon>Sphingobium</taxon>
    </lineage>
</organism>
<dbReference type="PROSITE" id="PS51707">
    <property type="entry name" value="CYTH"/>
    <property type="match status" value="1"/>
</dbReference>
<dbReference type="InterPro" id="IPR023577">
    <property type="entry name" value="CYTH_domain"/>
</dbReference>
<dbReference type="PATRIC" id="fig|56193.3.peg.2874"/>
<keyword evidence="4" id="KW-1185">Reference proteome</keyword>
<feature type="active site" description="Proton acceptor" evidence="1">
    <location>
        <position position="30"/>
    </location>
</feature>
<dbReference type="PIRSF" id="PIRSF016487">
    <property type="entry name" value="CYTH_UCP016487"/>
    <property type="match status" value="1"/>
</dbReference>
<dbReference type="STRING" id="56193.YP76_13785"/>
<gene>
    <name evidence="3" type="ORF">YP76_13785</name>
</gene>
<dbReference type="SUPFAM" id="SSF55154">
    <property type="entry name" value="CYTH-like phosphatases"/>
    <property type="match status" value="1"/>
</dbReference>
<dbReference type="InterPro" id="IPR033469">
    <property type="entry name" value="CYTH-like_dom_sf"/>
</dbReference>
<accession>A0A0M3ANG3</accession>
<dbReference type="PANTHER" id="PTHR40114:SF1">
    <property type="entry name" value="SLR0698 PROTEIN"/>
    <property type="match status" value="1"/>
</dbReference>
<dbReference type="Proteomes" id="UP000033874">
    <property type="component" value="Unassembled WGS sequence"/>
</dbReference>
<name>A0A0M3ANG3_9SPHN</name>
<feature type="domain" description="CYTH" evidence="2">
    <location>
        <begin position="2"/>
        <end position="149"/>
    </location>
</feature>
<comment type="caution">
    <text evidence="3">The sequence shown here is derived from an EMBL/GenBank/DDBJ whole genome shotgun (WGS) entry which is preliminary data.</text>
</comment>
<evidence type="ECO:0000313" key="3">
    <source>
        <dbReference type="EMBL" id="KKW91478.1"/>
    </source>
</evidence>
<dbReference type="PANTHER" id="PTHR40114">
    <property type="entry name" value="SLR0698 PROTEIN"/>
    <property type="match status" value="1"/>
</dbReference>
<dbReference type="AlphaFoldDB" id="A0A0M3ANG3"/>
<dbReference type="CDD" id="cd07891">
    <property type="entry name" value="CYTH-like_CthTTM-like_1"/>
    <property type="match status" value="1"/>
</dbReference>
<reference evidence="3 4" key="1">
    <citation type="submission" date="2015-04" db="EMBL/GenBank/DDBJ databases">
        <title>Genome sequence of aromatic hydrocarbons-degrading Sphingobium chungbukense DJ77.</title>
        <authorList>
            <person name="Kim Y.-C."/>
            <person name="Chae J.-C."/>
        </authorList>
    </citation>
    <scope>NUCLEOTIDE SEQUENCE [LARGE SCALE GENOMIC DNA]</scope>
    <source>
        <strain evidence="3 4">DJ77</strain>
    </source>
</reference>
<protein>
    <submittedName>
        <fullName evidence="3">Adenylate cyclase</fullName>
    </submittedName>
</protein>
<dbReference type="RefSeq" id="WP_046764205.1">
    <property type="nucleotide sequence ID" value="NZ_LBIC01000006.1"/>
</dbReference>
<dbReference type="Pfam" id="PF01928">
    <property type="entry name" value="CYTH"/>
    <property type="match status" value="1"/>
</dbReference>
<evidence type="ECO:0000313" key="4">
    <source>
        <dbReference type="Proteomes" id="UP000033874"/>
    </source>
</evidence>
<proteinExistence type="predicted"/>
<dbReference type="InterPro" id="IPR012042">
    <property type="entry name" value="NeuTTM/CthTTM-like"/>
</dbReference>